<dbReference type="InterPro" id="IPR053213">
    <property type="entry name" value="RLP29"/>
</dbReference>
<feature type="chain" id="PRO_5027700913" evidence="9">
    <location>
        <begin position="36"/>
        <end position="431"/>
    </location>
</feature>
<evidence type="ECO:0000256" key="8">
    <source>
        <dbReference type="ARBA" id="ARBA00038043"/>
    </source>
</evidence>
<keyword evidence="3" id="KW-0134">Cell wall</keyword>
<gene>
    <name evidence="11" type="primary">LOC107420468</name>
</gene>
<dbReference type="PANTHER" id="PTHR48009">
    <property type="entry name" value="LEUCINE-RICH REPEAT (LRR) FAMILY PROTEIN"/>
    <property type="match status" value="1"/>
</dbReference>
<dbReference type="GeneID" id="107420468"/>
<evidence type="ECO:0000256" key="9">
    <source>
        <dbReference type="SAM" id="SignalP"/>
    </source>
</evidence>
<evidence type="ECO:0000256" key="3">
    <source>
        <dbReference type="ARBA" id="ARBA00022512"/>
    </source>
</evidence>
<dbReference type="RefSeq" id="XP_015884922.3">
    <property type="nucleotide sequence ID" value="XM_016029436.4"/>
</dbReference>
<dbReference type="Pfam" id="PF13855">
    <property type="entry name" value="LRR_8"/>
    <property type="match status" value="2"/>
</dbReference>
<keyword evidence="5 9" id="KW-0732">Signal</keyword>
<evidence type="ECO:0000313" key="11">
    <source>
        <dbReference type="RefSeq" id="XP_015884922.3"/>
    </source>
</evidence>
<keyword evidence="10" id="KW-1185">Reference proteome</keyword>
<evidence type="ECO:0000256" key="7">
    <source>
        <dbReference type="ARBA" id="ARBA00023136"/>
    </source>
</evidence>
<keyword evidence="4" id="KW-0433">Leucine-rich repeat</keyword>
<dbReference type="InterPro" id="IPR003591">
    <property type="entry name" value="Leu-rich_rpt_typical-subtyp"/>
</dbReference>
<keyword evidence="3" id="KW-0964">Secreted</keyword>
<reference evidence="11" key="1">
    <citation type="submission" date="2025-08" db="UniProtKB">
        <authorList>
            <consortium name="RefSeq"/>
        </authorList>
    </citation>
    <scope>IDENTIFICATION</scope>
    <source>
        <tissue evidence="11">Seedling</tissue>
    </source>
</reference>
<dbReference type="Gene3D" id="3.80.10.10">
    <property type="entry name" value="Ribonuclease Inhibitor"/>
    <property type="match status" value="3"/>
</dbReference>
<evidence type="ECO:0000256" key="4">
    <source>
        <dbReference type="ARBA" id="ARBA00022614"/>
    </source>
</evidence>
<evidence type="ECO:0000256" key="5">
    <source>
        <dbReference type="ARBA" id="ARBA00022729"/>
    </source>
</evidence>
<keyword evidence="7" id="KW-0472">Membrane</keyword>
<evidence type="ECO:0000313" key="10">
    <source>
        <dbReference type="Proteomes" id="UP001652623"/>
    </source>
</evidence>
<evidence type="ECO:0000256" key="2">
    <source>
        <dbReference type="ARBA" id="ARBA00004370"/>
    </source>
</evidence>
<organism evidence="10 11">
    <name type="scientific">Ziziphus jujuba</name>
    <name type="common">Chinese jujube</name>
    <name type="synonym">Ziziphus sativa</name>
    <dbReference type="NCBI Taxonomy" id="326968"/>
    <lineage>
        <taxon>Eukaryota</taxon>
        <taxon>Viridiplantae</taxon>
        <taxon>Streptophyta</taxon>
        <taxon>Embryophyta</taxon>
        <taxon>Tracheophyta</taxon>
        <taxon>Spermatophyta</taxon>
        <taxon>Magnoliopsida</taxon>
        <taxon>eudicotyledons</taxon>
        <taxon>Gunneridae</taxon>
        <taxon>Pentapetalae</taxon>
        <taxon>rosids</taxon>
        <taxon>fabids</taxon>
        <taxon>Rosales</taxon>
        <taxon>Rhamnaceae</taxon>
        <taxon>Paliureae</taxon>
        <taxon>Ziziphus</taxon>
    </lineage>
</organism>
<dbReference type="InterPro" id="IPR001611">
    <property type="entry name" value="Leu-rich_rpt"/>
</dbReference>
<proteinExistence type="inferred from homology"/>
<dbReference type="PRINTS" id="PR00019">
    <property type="entry name" value="LEURICHRPT"/>
</dbReference>
<dbReference type="SMART" id="SM00369">
    <property type="entry name" value="LRR_TYP"/>
    <property type="match status" value="5"/>
</dbReference>
<feature type="signal peptide" evidence="9">
    <location>
        <begin position="1"/>
        <end position="35"/>
    </location>
</feature>
<dbReference type="InParanoid" id="A0A6P3ZXP0"/>
<dbReference type="Pfam" id="PF00560">
    <property type="entry name" value="LRR_1"/>
    <property type="match status" value="2"/>
</dbReference>
<evidence type="ECO:0000256" key="6">
    <source>
        <dbReference type="ARBA" id="ARBA00022737"/>
    </source>
</evidence>
<accession>A0A6P3ZXP0</accession>
<dbReference type="GO" id="GO:0016020">
    <property type="term" value="C:membrane"/>
    <property type="evidence" value="ECO:0007669"/>
    <property type="project" value="UniProtKB-SubCell"/>
</dbReference>
<comment type="similarity">
    <text evidence="8">Belongs to the polygalacturonase-inhibiting protein family.</text>
</comment>
<evidence type="ECO:0000256" key="1">
    <source>
        <dbReference type="ARBA" id="ARBA00004191"/>
    </source>
</evidence>
<dbReference type="Proteomes" id="UP001652623">
    <property type="component" value="Chromosome 5"/>
</dbReference>
<dbReference type="KEGG" id="zju:107420468"/>
<sequence>MSNYNSSSLFISFNSLLLLLLLVSLCPELFHSVHSRTFTGDMQVLKDLKNGLKTGSITPGSCLSSWDFSVDPCDHIFTQRFTCGFRCDRIVSGSARVTEITLDQVGYSGSLASTSWNLPYLHTLDLSFNSFSGEIPDSFANLSRLRHLSLSENSLTGFVPDSLGDLSLLEEIYLDGNYLRGPIPSSFNRLISLKRLELQGNNFCGEIPILDSLKNLYFLDASDNHISGEVPSPLPTSLVELSIRNNNLEGDMPSGFGNLVVLQVLDLSHNELSGRVSSFLFDHPSLQQLTLSHNNFTSMGAPYNMGVNSRLIALDLSHNKLRGLLPAFMAFMPKLSALSLEHNEFTGMVPSQYAVKAAIPGAGTSSFERLLLGGNYLFGPIPGPLMGLKPGSANVSLVDNCLFRCPDIFFFCQGGRQKSLLDCKTFSRFIP</sequence>
<name>A0A6P3ZXP0_ZIZJJ</name>
<dbReference type="AlphaFoldDB" id="A0A6P3ZXP0"/>
<comment type="subcellular location">
    <subcellularLocation>
        <location evidence="2">Membrane</location>
    </subcellularLocation>
    <subcellularLocation>
        <location evidence="1">Secreted</location>
        <location evidence="1">Cell wall</location>
    </subcellularLocation>
</comment>
<dbReference type="PANTHER" id="PTHR48009:SF12">
    <property type="entry name" value="LEUCINE-RICH REPEAT RECEPTOR-LIKE PROTEIN KINASE PEPR2"/>
    <property type="match status" value="1"/>
</dbReference>
<dbReference type="SUPFAM" id="SSF52058">
    <property type="entry name" value="L domain-like"/>
    <property type="match status" value="1"/>
</dbReference>
<keyword evidence="6" id="KW-0677">Repeat</keyword>
<dbReference type="FunFam" id="3.80.10.10:FF:000400">
    <property type="entry name" value="Nuclear pore complex protein NUP107"/>
    <property type="match status" value="1"/>
</dbReference>
<dbReference type="InterPro" id="IPR032675">
    <property type="entry name" value="LRR_dom_sf"/>
</dbReference>
<protein>
    <submittedName>
        <fullName evidence="11">Receptor-like protein 38</fullName>
    </submittedName>
</protein>